<sequence>MIVLMSMIALLSKVLFSDGCDTGWFGSKCQYKCHCKIKCHISGDCQGPCEKGWFGYKCQYRDVALADTIRTDPPLEYVADFLKDDRNDLCVTSGTITIQWSRSYFIFLTRIVAPKPAIFYSAVRFLIKYNHSANVEEANITGIIIHQNTLDIYFSLNQGIDTLILQTDTVFMTCSLWVSTGRNVALKQNTEQSSTDDVSLSSQGKAVDGDKTTCSRTNKQDERSFWTITFEQFYFLRNVQTIFDELSRDKFYSMTMFDERRKIIYHNPRFDSNHLHERLPKREQKVQTITVRVIANPEEDSSLGLCEFEAYAECPPMMWGLECNNDCNSSCTQGCRTDDGLCSDYCLGYLDPPLCTKECDLGLYGMNCVRKCPDNCKNQTCHHVTGKCHQCVAGYLGKFCDTQCATGFYGDNCTYSCSDNCRNQTCDASNGQCLKCIEGHQGLYCEEECNTGFYGDNCTYSCSVNCRNQTCDASNGQCLKCIEGHQGLYCEEKCNTGFYGDNCTYSCSVNCRNQTCDASNGQCLKCIEGHQGLYCEEGKAINFNFFLFCCA</sequence>
<protein>
    <submittedName>
        <fullName evidence="5">Uncharacterized protein LOC106078994</fullName>
    </submittedName>
</protein>
<reference evidence="5" key="1">
    <citation type="submission" date="2025-08" db="UniProtKB">
        <authorList>
            <consortium name="RefSeq"/>
        </authorList>
    </citation>
    <scope>IDENTIFICATION</scope>
</reference>
<feature type="domain" description="EGF-like" evidence="3">
    <location>
        <begin position="506"/>
        <end position="536"/>
    </location>
</feature>
<organism evidence="4 5">
    <name type="scientific">Biomphalaria glabrata</name>
    <name type="common">Bloodfluke planorb</name>
    <name type="synonym">Freshwater snail</name>
    <dbReference type="NCBI Taxonomy" id="6526"/>
    <lineage>
        <taxon>Eukaryota</taxon>
        <taxon>Metazoa</taxon>
        <taxon>Spiralia</taxon>
        <taxon>Lophotrochozoa</taxon>
        <taxon>Mollusca</taxon>
        <taxon>Gastropoda</taxon>
        <taxon>Heterobranchia</taxon>
        <taxon>Euthyneura</taxon>
        <taxon>Panpulmonata</taxon>
        <taxon>Hygrophila</taxon>
        <taxon>Lymnaeoidea</taxon>
        <taxon>Planorbidae</taxon>
        <taxon>Biomphalaria</taxon>
    </lineage>
</organism>
<dbReference type="InterPro" id="IPR009030">
    <property type="entry name" value="Growth_fac_rcpt_cys_sf"/>
</dbReference>
<accession>A0A9W3ACQ3</accession>
<evidence type="ECO:0000256" key="2">
    <source>
        <dbReference type="SAM" id="SignalP"/>
    </source>
</evidence>
<feature type="compositionally biased region" description="Polar residues" evidence="1">
    <location>
        <begin position="195"/>
        <end position="204"/>
    </location>
</feature>
<keyword evidence="4" id="KW-1185">Reference proteome</keyword>
<gene>
    <name evidence="5" type="primary">LOC106078994</name>
</gene>
<dbReference type="RefSeq" id="XP_055885072.1">
    <property type="nucleotide sequence ID" value="XM_056029097.1"/>
</dbReference>
<feature type="signal peptide" evidence="2">
    <location>
        <begin position="1"/>
        <end position="19"/>
    </location>
</feature>
<dbReference type="OrthoDB" id="10252017at2759"/>
<proteinExistence type="predicted"/>
<dbReference type="SMART" id="SM00261">
    <property type="entry name" value="FU"/>
    <property type="match status" value="2"/>
</dbReference>
<evidence type="ECO:0000313" key="4">
    <source>
        <dbReference type="Proteomes" id="UP001165740"/>
    </source>
</evidence>
<dbReference type="InterPro" id="IPR006212">
    <property type="entry name" value="Furin_repeat"/>
</dbReference>
<evidence type="ECO:0000259" key="3">
    <source>
        <dbReference type="SMART" id="SM00181"/>
    </source>
</evidence>
<dbReference type="Gene3D" id="2.170.300.10">
    <property type="entry name" value="Tie2 ligand-binding domain superfamily"/>
    <property type="match status" value="1"/>
</dbReference>
<dbReference type="Gene3D" id="2.60.120.260">
    <property type="entry name" value="Galactose-binding domain-like"/>
    <property type="match status" value="1"/>
</dbReference>
<feature type="domain" description="EGF-like" evidence="3">
    <location>
        <begin position="416"/>
        <end position="446"/>
    </location>
</feature>
<keyword evidence="2" id="KW-0732">Signal</keyword>
<feature type="chain" id="PRO_5040875755" evidence="2">
    <location>
        <begin position="20"/>
        <end position="551"/>
    </location>
</feature>
<dbReference type="PANTHER" id="PTHR24035:SF109">
    <property type="entry name" value="PROTEIN DRAPER"/>
    <property type="match status" value="1"/>
</dbReference>
<dbReference type="OMA" id="CIEGHQG"/>
<dbReference type="GeneID" id="106078994"/>
<dbReference type="SUPFAM" id="SSF57184">
    <property type="entry name" value="Growth factor receptor domain"/>
    <property type="match status" value="1"/>
</dbReference>
<feature type="domain" description="EGF-like" evidence="3">
    <location>
        <begin position="334"/>
        <end position="369"/>
    </location>
</feature>
<name>A0A9W3ACQ3_BIOGL</name>
<dbReference type="SMART" id="SM00181">
    <property type="entry name" value="EGF"/>
    <property type="match status" value="5"/>
</dbReference>
<feature type="region of interest" description="Disordered" evidence="1">
    <location>
        <begin position="195"/>
        <end position="215"/>
    </location>
</feature>
<feature type="domain" description="EGF-like" evidence="3">
    <location>
        <begin position="371"/>
        <end position="401"/>
    </location>
</feature>
<dbReference type="Proteomes" id="UP001165740">
    <property type="component" value="Chromosome 5"/>
</dbReference>
<feature type="domain" description="EGF-like" evidence="3">
    <location>
        <begin position="461"/>
        <end position="491"/>
    </location>
</feature>
<dbReference type="PANTHER" id="PTHR24035">
    <property type="entry name" value="MULTIPLE EPIDERMAL GROWTH FACTOR-LIKE DOMAINS PROTEIN"/>
    <property type="match status" value="1"/>
</dbReference>
<evidence type="ECO:0000313" key="5">
    <source>
        <dbReference type="RefSeq" id="XP_055885072.1"/>
    </source>
</evidence>
<dbReference type="AlphaFoldDB" id="A0A9W3ACQ3"/>
<dbReference type="InterPro" id="IPR000742">
    <property type="entry name" value="EGF"/>
</dbReference>
<evidence type="ECO:0000256" key="1">
    <source>
        <dbReference type="SAM" id="MobiDB-lite"/>
    </source>
</evidence>
<dbReference type="InterPro" id="IPR052108">
    <property type="entry name" value="MEGF/SIB"/>
</dbReference>